<sequence>MGTSNGWNQAAWIVILVVLLGSAALLLGVVLGVVRSGPPGLRPANVPVLGQQPGQHQRQAVDHAEAKVDQAGLL</sequence>
<proteinExistence type="predicted"/>
<evidence type="ECO:0000256" key="2">
    <source>
        <dbReference type="SAM" id="Phobius"/>
    </source>
</evidence>
<keyword evidence="2" id="KW-0812">Transmembrane</keyword>
<feature type="region of interest" description="Disordered" evidence="1">
    <location>
        <begin position="52"/>
        <end position="74"/>
    </location>
</feature>
<name>A0ABN2P691_9MICC</name>
<accession>A0ABN2P691</accession>
<keyword evidence="4" id="KW-1185">Reference proteome</keyword>
<evidence type="ECO:0000313" key="4">
    <source>
        <dbReference type="Proteomes" id="UP001500784"/>
    </source>
</evidence>
<comment type="caution">
    <text evidence="3">The sequence shown here is derived from an EMBL/GenBank/DDBJ whole genome shotgun (WGS) entry which is preliminary data.</text>
</comment>
<evidence type="ECO:0000313" key="3">
    <source>
        <dbReference type="EMBL" id="GAA1910536.1"/>
    </source>
</evidence>
<evidence type="ECO:0000256" key="1">
    <source>
        <dbReference type="SAM" id="MobiDB-lite"/>
    </source>
</evidence>
<reference evidence="3 4" key="1">
    <citation type="journal article" date="2019" name="Int. J. Syst. Evol. Microbiol.">
        <title>The Global Catalogue of Microorganisms (GCM) 10K type strain sequencing project: providing services to taxonomists for standard genome sequencing and annotation.</title>
        <authorList>
            <consortium name="The Broad Institute Genomics Platform"/>
            <consortium name="The Broad Institute Genome Sequencing Center for Infectious Disease"/>
            <person name="Wu L."/>
            <person name="Ma J."/>
        </authorList>
    </citation>
    <scope>NUCLEOTIDE SEQUENCE [LARGE SCALE GENOMIC DNA]</scope>
    <source>
        <strain evidence="3 4">JCM 13316</strain>
    </source>
</reference>
<keyword evidence="2" id="KW-1133">Transmembrane helix</keyword>
<feature type="transmembrane region" description="Helical" evidence="2">
    <location>
        <begin position="12"/>
        <end position="34"/>
    </location>
</feature>
<organism evidence="3 4">
    <name type="scientific">Arthrobacter gandavensis</name>
    <dbReference type="NCBI Taxonomy" id="169960"/>
    <lineage>
        <taxon>Bacteria</taxon>
        <taxon>Bacillati</taxon>
        <taxon>Actinomycetota</taxon>
        <taxon>Actinomycetes</taxon>
        <taxon>Micrococcales</taxon>
        <taxon>Micrococcaceae</taxon>
        <taxon>Arthrobacter</taxon>
    </lineage>
</organism>
<feature type="compositionally biased region" description="Basic and acidic residues" evidence="1">
    <location>
        <begin position="59"/>
        <end position="68"/>
    </location>
</feature>
<dbReference type="EMBL" id="BAAALV010000002">
    <property type="protein sequence ID" value="GAA1910536.1"/>
    <property type="molecule type" value="Genomic_DNA"/>
</dbReference>
<keyword evidence="2" id="KW-0472">Membrane</keyword>
<dbReference type="Proteomes" id="UP001500784">
    <property type="component" value="Unassembled WGS sequence"/>
</dbReference>
<protein>
    <submittedName>
        <fullName evidence="3">Uncharacterized protein</fullName>
    </submittedName>
</protein>
<gene>
    <name evidence="3" type="ORF">GCM10009688_14330</name>
</gene>